<accession>A0AAW0CDL0</accession>
<name>A0AAW0CDL0_9AGAR</name>
<feature type="compositionally biased region" description="Acidic residues" evidence="1">
    <location>
        <begin position="434"/>
        <end position="443"/>
    </location>
</feature>
<protein>
    <recommendedName>
        <fullName evidence="4">Nuclear protein MDM1</fullName>
    </recommendedName>
</protein>
<keyword evidence="3" id="KW-1185">Reference proteome</keyword>
<proteinExistence type="predicted"/>
<feature type="compositionally biased region" description="Low complexity" evidence="1">
    <location>
        <begin position="520"/>
        <end position="530"/>
    </location>
</feature>
<evidence type="ECO:0008006" key="4">
    <source>
        <dbReference type="Google" id="ProtNLM"/>
    </source>
</evidence>
<feature type="compositionally biased region" description="Basic and acidic residues" evidence="1">
    <location>
        <begin position="417"/>
        <end position="433"/>
    </location>
</feature>
<feature type="compositionally biased region" description="Basic and acidic residues" evidence="1">
    <location>
        <begin position="115"/>
        <end position="130"/>
    </location>
</feature>
<feature type="compositionally biased region" description="Low complexity" evidence="1">
    <location>
        <begin position="284"/>
        <end position="301"/>
    </location>
</feature>
<organism evidence="2 3">
    <name type="scientific">Paramarasmius palmivorus</name>
    <dbReference type="NCBI Taxonomy" id="297713"/>
    <lineage>
        <taxon>Eukaryota</taxon>
        <taxon>Fungi</taxon>
        <taxon>Dikarya</taxon>
        <taxon>Basidiomycota</taxon>
        <taxon>Agaricomycotina</taxon>
        <taxon>Agaricomycetes</taxon>
        <taxon>Agaricomycetidae</taxon>
        <taxon>Agaricales</taxon>
        <taxon>Marasmiineae</taxon>
        <taxon>Marasmiaceae</taxon>
        <taxon>Paramarasmius</taxon>
    </lineage>
</organism>
<feature type="region of interest" description="Disordered" evidence="1">
    <location>
        <begin position="106"/>
        <end position="130"/>
    </location>
</feature>
<comment type="caution">
    <text evidence="2">The sequence shown here is derived from an EMBL/GenBank/DDBJ whole genome shotgun (WGS) entry which is preliminary data.</text>
</comment>
<feature type="region of interest" description="Disordered" evidence="1">
    <location>
        <begin position="612"/>
        <end position="776"/>
    </location>
</feature>
<feature type="region of interest" description="Disordered" evidence="1">
    <location>
        <begin position="29"/>
        <end position="94"/>
    </location>
</feature>
<dbReference type="PANTHER" id="PTHR48125">
    <property type="entry name" value="LP07818P1"/>
    <property type="match status" value="1"/>
</dbReference>
<dbReference type="AlphaFoldDB" id="A0AAW0CDL0"/>
<feature type="region of interest" description="Disordered" evidence="1">
    <location>
        <begin position="413"/>
        <end position="447"/>
    </location>
</feature>
<gene>
    <name evidence="2" type="ORF">VNI00_010753</name>
</gene>
<reference evidence="2 3" key="1">
    <citation type="submission" date="2024-01" db="EMBL/GenBank/DDBJ databases">
        <title>A draft genome for a cacao thread blight-causing isolate of Paramarasmius palmivorus.</title>
        <authorList>
            <person name="Baruah I.K."/>
            <person name="Bukari Y."/>
            <person name="Amoako-Attah I."/>
            <person name="Meinhardt L.W."/>
            <person name="Bailey B.A."/>
            <person name="Cohen S.P."/>
        </authorList>
    </citation>
    <scope>NUCLEOTIDE SEQUENCE [LARGE SCALE GENOMIC DNA]</scope>
    <source>
        <strain evidence="2 3">GH-12</strain>
    </source>
</reference>
<feature type="compositionally biased region" description="Polar residues" evidence="1">
    <location>
        <begin position="236"/>
        <end position="252"/>
    </location>
</feature>
<feature type="compositionally biased region" description="Polar residues" evidence="1">
    <location>
        <begin position="33"/>
        <end position="45"/>
    </location>
</feature>
<evidence type="ECO:0000313" key="3">
    <source>
        <dbReference type="Proteomes" id="UP001383192"/>
    </source>
</evidence>
<feature type="compositionally biased region" description="Acidic residues" evidence="1">
    <location>
        <begin position="478"/>
        <end position="500"/>
    </location>
</feature>
<feature type="region of interest" description="Disordered" evidence="1">
    <location>
        <begin position="461"/>
        <end position="550"/>
    </location>
</feature>
<dbReference type="Proteomes" id="UP001383192">
    <property type="component" value="Unassembled WGS sequence"/>
</dbReference>
<feature type="compositionally biased region" description="Low complexity" evidence="1">
    <location>
        <begin position="197"/>
        <end position="208"/>
    </location>
</feature>
<feature type="compositionally biased region" description="Basic and acidic residues" evidence="1">
    <location>
        <begin position="647"/>
        <end position="658"/>
    </location>
</feature>
<feature type="region of interest" description="Disordered" evidence="1">
    <location>
        <begin position="170"/>
        <end position="306"/>
    </location>
</feature>
<evidence type="ECO:0000313" key="2">
    <source>
        <dbReference type="EMBL" id="KAK7037792.1"/>
    </source>
</evidence>
<dbReference type="EMBL" id="JAYKXP010000044">
    <property type="protein sequence ID" value="KAK7037792.1"/>
    <property type="molecule type" value="Genomic_DNA"/>
</dbReference>
<sequence length="776" mass="86018">MLPRSYSHSQITLAVEGHPLKRRRLESFKSEANLPSSSQSRTIQLSPSPSCSRIPPPSSHELRTFVGAIPPRADSPVPTEPDADHADRADVERDLERRWGIRVKDYARLPPPMSPRKDKGKQKATDSDERERVWEAFFAKDAMGQYEWFMSRGSKEWLILKWEGTEVLEESQERNERTEEDVTETPPPIQQQLGEKSPQSSPGRSPRPLVRTTHNPLVITCKKRTPSPPSTSSQPVSEQASPQRGLTRQDTQVLFKPPSTATANPGRGLVRHTRNPMTMTSVKTSSNSSFTTPPNSTASTSLQTPNDEEYLKTPLLPSPSFLQREQRRNIRKHGIPGKLLHRLQEIGWVTEDEARRRWLGCDWDEYHEYGVREEKRGNTRRQQDEIGYMGKGEIGYPYYVIWGSVGTGGLGFKKGRPKDSEGSHIKEPETAQEKEEEPEEEFAESQNVHATLSGTIEDLEKEQVSHDQEDAAITQESNDSEYTDTEPGSEDMDLEPEEEQSQNVHATLSGSLSPPPESPRQPSSSISTTPSSPPQASPSQKEKKPNPLAPLYFHAIAEDSSLAFNRPPSRDYRRLLGERAGDVWNWLGEWVKYGRAGKKAFMDSGFFEDGALASGGIKRQGTVGRGLVRNGTLSSIPGPGNGAPTHPESDNDRMDVDPQPRTPSSPKRLELPPNWLSSLSSLSSIGSDDEILPSEDEKPPASSSPMPPAVISEPAQDRKRKLVVPAAKPESKTKASTKAKSPPKSPPRRSARLRSPGPDMALRTGLRRSARTGGGS</sequence>
<evidence type="ECO:0000256" key="1">
    <source>
        <dbReference type="SAM" id="MobiDB-lite"/>
    </source>
</evidence>
<dbReference type="PANTHER" id="PTHR48125:SF12">
    <property type="entry name" value="AT HOOK TRANSCRIPTION FACTOR FAMILY-RELATED"/>
    <property type="match status" value="1"/>
</dbReference>
<feature type="compositionally biased region" description="Basic and acidic residues" evidence="1">
    <location>
        <begin position="82"/>
        <end position="94"/>
    </location>
</feature>